<dbReference type="GO" id="GO:0022857">
    <property type="term" value="F:transmembrane transporter activity"/>
    <property type="evidence" value="ECO:0007669"/>
    <property type="project" value="UniProtKB-UniRule"/>
</dbReference>
<keyword evidence="1" id="KW-1003">Cell membrane</keyword>
<comment type="function">
    <text evidence="1">Involved in the import of queuosine (Q) precursors, required for Q precursor salvage.</text>
</comment>
<keyword evidence="1" id="KW-0812">Transmembrane</keyword>
<protein>
    <recommendedName>
        <fullName evidence="1">Probable queuosine precursor transporter</fullName>
        <shortName evidence="1">Q precursor transporter</shortName>
    </recommendedName>
</protein>
<accession>K0X4X6</accession>
<feature type="transmembrane region" description="Helical" evidence="1">
    <location>
        <begin position="32"/>
        <end position="55"/>
    </location>
</feature>
<comment type="subcellular location">
    <subcellularLocation>
        <location evidence="1">Cell membrane</location>
        <topology evidence="1">Multi-pass membrane protein</topology>
    </subcellularLocation>
</comment>
<keyword evidence="1" id="KW-0813">Transport</keyword>
<comment type="similarity">
    <text evidence="1">Belongs to the vitamin uptake transporter (VUT/ECF) (TC 2.A.88) family. Q precursor transporter subfamily.</text>
</comment>
<dbReference type="NCBIfam" id="TIGR00697">
    <property type="entry name" value="queuosine precursor transporter"/>
    <property type="match status" value="1"/>
</dbReference>
<feature type="transmembrane region" description="Helical" evidence="1">
    <location>
        <begin position="110"/>
        <end position="129"/>
    </location>
</feature>
<dbReference type="STRING" id="742726.HMPREF9448_00606"/>
<keyword evidence="3" id="KW-1185">Reference proteome</keyword>
<dbReference type="PATRIC" id="fig|742726.3.peg.635"/>
<feature type="transmembrane region" description="Helical" evidence="1">
    <location>
        <begin position="7"/>
        <end position="26"/>
    </location>
</feature>
<dbReference type="HOGENOM" id="CLU_075503_1_2_10"/>
<dbReference type="EMBL" id="ADLE01000001">
    <property type="protein sequence ID" value="EJZ66428.1"/>
    <property type="molecule type" value="Genomic_DNA"/>
</dbReference>
<feature type="transmembrane region" description="Helical" evidence="1">
    <location>
        <begin position="67"/>
        <end position="90"/>
    </location>
</feature>
<evidence type="ECO:0000313" key="2">
    <source>
        <dbReference type="EMBL" id="EJZ66428.1"/>
    </source>
</evidence>
<dbReference type="eggNOG" id="COG1738">
    <property type="taxonomic scope" value="Bacteria"/>
</dbReference>
<comment type="caution">
    <text evidence="2">The sequence shown here is derived from an EMBL/GenBank/DDBJ whole genome shotgun (WGS) entry which is preliminary data.</text>
</comment>
<dbReference type="RefSeq" id="WP_008861102.1">
    <property type="nucleotide sequence ID" value="NZ_JH815203.1"/>
</dbReference>
<dbReference type="PANTHER" id="PTHR34300:SF2">
    <property type="entry name" value="QUEUOSINE PRECURSOR TRANSPORTER-RELATED"/>
    <property type="match status" value="1"/>
</dbReference>
<evidence type="ECO:0000256" key="1">
    <source>
        <dbReference type="HAMAP-Rule" id="MF_02088"/>
    </source>
</evidence>
<evidence type="ECO:0000313" key="3">
    <source>
        <dbReference type="Proteomes" id="UP000006044"/>
    </source>
</evidence>
<dbReference type="HAMAP" id="MF_02088">
    <property type="entry name" value="Q_prec_transport"/>
    <property type="match status" value="1"/>
</dbReference>
<name>K0X4X6_9BACT</name>
<keyword evidence="1" id="KW-1133">Transmembrane helix</keyword>
<organism evidence="2 3">
    <name type="scientific">Barnesiella intestinihominis YIT 11860</name>
    <dbReference type="NCBI Taxonomy" id="742726"/>
    <lineage>
        <taxon>Bacteria</taxon>
        <taxon>Pseudomonadati</taxon>
        <taxon>Bacteroidota</taxon>
        <taxon>Bacteroidia</taxon>
        <taxon>Bacteroidales</taxon>
        <taxon>Barnesiellaceae</taxon>
        <taxon>Barnesiella</taxon>
    </lineage>
</organism>
<dbReference type="GO" id="GO:0005886">
    <property type="term" value="C:plasma membrane"/>
    <property type="evidence" value="ECO:0007669"/>
    <property type="project" value="UniProtKB-SubCell"/>
</dbReference>
<dbReference type="AlphaFoldDB" id="K0X4X6"/>
<dbReference type="Proteomes" id="UP000006044">
    <property type="component" value="Unassembled WGS sequence"/>
</dbReference>
<dbReference type="Pfam" id="PF02592">
    <property type="entry name" value="Vut_1"/>
    <property type="match status" value="1"/>
</dbReference>
<keyword evidence="1" id="KW-0472">Membrane</keyword>
<dbReference type="GeneID" id="77847939"/>
<dbReference type="OrthoDB" id="9805479at2"/>
<proteinExistence type="inferred from homology"/>
<reference evidence="2 3" key="1">
    <citation type="submission" date="2012-08" db="EMBL/GenBank/DDBJ databases">
        <title>The Genome Sequence of Barnesiella intestinihominis YIT 11860.</title>
        <authorList>
            <consortium name="The Broad Institute Genome Sequencing Platform"/>
            <person name="Earl A."/>
            <person name="Ward D."/>
            <person name="Feldgarden M."/>
            <person name="Gevers D."/>
            <person name="Morotomi M."/>
            <person name="Walker B."/>
            <person name="Young S.K."/>
            <person name="Zeng Q."/>
            <person name="Gargeya S."/>
            <person name="Fitzgerald M."/>
            <person name="Haas B."/>
            <person name="Abouelleil A."/>
            <person name="Alvarado L."/>
            <person name="Arachchi H.M."/>
            <person name="Berlin A.M."/>
            <person name="Chapman S.B."/>
            <person name="Goldberg J."/>
            <person name="Griggs A."/>
            <person name="Gujja S."/>
            <person name="Hansen M."/>
            <person name="Howarth C."/>
            <person name="Imamovic A."/>
            <person name="Larimer J."/>
            <person name="McCowen C."/>
            <person name="Montmayeur A."/>
            <person name="Murphy C."/>
            <person name="Neiman D."/>
            <person name="Pearson M."/>
            <person name="Priest M."/>
            <person name="Roberts A."/>
            <person name="Saif S."/>
            <person name="Shea T."/>
            <person name="Sisk P."/>
            <person name="Sykes S."/>
            <person name="Wortman J."/>
            <person name="Nusbaum C."/>
            <person name="Birren B."/>
        </authorList>
    </citation>
    <scope>NUCLEOTIDE SEQUENCE [LARGE SCALE GENOMIC DNA]</scope>
    <source>
        <strain evidence="2 3">YIT 11860</strain>
    </source>
</reference>
<dbReference type="PANTHER" id="PTHR34300">
    <property type="entry name" value="QUEUOSINE PRECURSOR TRANSPORTER-RELATED"/>
    <property type="match status" value="1"/>
</dbReference>
<sequence length="227" mass="25226">MNRSFSLPFLIMGVVFCVCLICSNLLEVKMISLGGITATAGLIVFPISYIINDCIAEVWGYRKARLIIWLGFLMNLMAIIFIQIAIILPSALFWDGQKSFETVFSSTPRILLASFIAFLVGSFLNAYVMSKMKISSKGKHFSLRAITSTVVGESADSLLFFPIAFGGVVPVNELLILIVTQACLKTAYEIVILPVTIRVVRFVKKIDGSDVYDQKVSYNIFKIKELQ</sequence>
<gene>
    <name evidence="2" type="ORF">HMPREF9448_00606</name>
</gene>
<dbReference type="InterPro" id="IPR003744">
    <property type="entry name" value="YhhQ"/>
</dbReference>